<keyword evidence="2 3" id="KW-0413">Isomerase</keyword>
<organism evidence="5 6">
    <name type="scientific">Ferrimonas gelatinilytica</name>
    <dbReference type="NCBI Taxonomy" id="1255257"/>
    <lineage>
        <taxon>Bacteria</taxon>
        <taxon>Pseudomonadati</taxon>
        <taxon>Pseudomonadota</taxon>
        <taxon>Gammaproteobacteria</taxon>
        <taxon>Alteromonadales</taxon>
        <taxon>Ferrimonadaceae</taxon>
        <taxon>Ferrimonas</taxon>
    </lineage>
</organism>
<evidence type="ECO:0000259" key="4">
    <source>
        <dbReference type="PROSITE" id="PS50072"/>
    </source>
</evidence>
<comment type="catalytic activity">
    <reaction evidence="3">
        <text>[protein]-peptidylproline (omega=180) = [protein]-peptidylproline (omega=0)</text>
        <dbReference type="Rhea" id="RHEA:16237"/>
        <dbReference type="Rhea" id="RHEA-COMP:10747"/>
        <dbReference type="Rhea" id="RHEA-COMP:10748"/>
        <dbReference type="ChEBI" id="CHEBI:83833"/>
        <dbReference type="ChEBI" id="CHEBI:83834"/>
        <dbReference type="EC" id="5.2.1.8"/>
    </reaction>
</comment>
<keyword evidence="1 3" id="KW-0697">Rotamase</keyword>
<evidence type="ECO:0000256" key="3">
    <source>
        <dbReference type="RuleBase" id="RU363019"/>
    </source>
</evidence>
<dbReference type="Pfam" id="PF00160">
    <property type="entry name" value="Pro_isomerase"/>
    <property type="match status" value="1"/>
</dbReference>
<feature type="chain" id="PRO_5044961890" description="Peptidyl-prolyl cis-trans isomerase" evidence="3">
    <location>
        <begin position="22"/>
        <end position="200"/>
    </location>
</feature>
<dbReference type="Proteomes" id="UP001501600">
    <property type="component" value="Unassembled WGS sequence"/>
</dbReference>
<dbReference type="SUPFAM" id="SSF50891">
    <property type="entry name" value="Cyclophilin-like"/>
    <property type="match status" value="1"/>
</dbReference>
<comment type="similarity">
    <text evidence="3">Belongs to the cyclophilin-type PPIase family.</text>
</comment>
<evidence type="ECO:0000313" key="5">
    <source>
        <dbReference type="EMBL" id="GAA5190684.1"/>
    </source>
</evidence>
<dbReference type="EC" id="5.2.1.8" evidence="3"/>
<protein>
    <recommendedName>
        <fullName evidence="3">Peptidyl-prolyl cis-trans isomerase</fullName>
        <shortName evidence="3">PPIase</shortName>
        <ecNumber evidence="3">5.2.1.8</ecNumber>
    </recommendedName>
</protein>
<comment type="function">
    <text evidence="3">PPIases accelerate the folding of proteins. It catalyzes the cis-trans isomerization of proline imidic peptide bonds in oligopeptides.</text>
</comment>
<name>A0ABP9S589_9GAMM</name>
<evidence type="ECO:0000313" key="6">
    <source>
        <dbReference type="Proteomes" id="UP001501600"/>
    </source>
</evidence>
<feature type="domain" description="PPIase cyclophilin-type" evidence="4">
    <location>
        <begin position="35"/>
        <end position="197"/>
    </location>
</feature>
<accession>A0ABP9S589</accession>
<sequence length="200" mass="22087">MRRILSLLGAALMALPLLAGAATRDDDPRIQPGNLFPVVEMETSLGTLVIELDRSRARLTVDNFLRYVVDGVYDNSLFHRVEPGFVVQGGGYDANYDSLPQREQLVNESGNGLRNRIGTIAMARTNDPHSATNQFYFNLDDNEGLDPGRRWGYAVFGEIVEGDAVLEQMGQVATDYHSGIGATTVPVEPLRLIRARLRPE</sequence>
<gene>
    <name evidence="5" type="ORF">GCM10025772_15920</name>
</gene>
<dbReference type="GO" id="GO:0016853">
    <property type="term" value="F:isomerase activity"/>
    <property type="evidence" value="ECO:0007669"/>
    <property type="project" value="UniProtKB-KW"/>
</dbReference>
<feature type="signal peptide" evidence="3">
    <location>
        <begin position="1"/>
        <end position="21"/>
    </location>
</feature>
<dbReference type="EMBL" id="BAABLF010000008">
    <property type="protein sequence ID" value="GAA5190684.1"/>
    <property type="molecule type" value="Genomic_DNA"/>
</dbReference>
<dbReference type="RefSeq" id="WP_345316522.1">
    <property type="nucleotide sequence ID" value="NZ_BAABLF010000008.1"/>
</dbReference>
<reference evidence="6" key="1">
    <citation type="journal article" date="2019" name="Int. J. Syst. Evol. Microbiol.">
        <title>The Global Catalogue of Microorganisms (GCM) 10K type strain sequencing project: providing services to taxonomists for standard genome sequencing and annotation.</title>
        <authorList>
            <consortium name="The Broad Institute Genomics Platform"/>
            <consortium name="The Broad Institute Genome Sequencing Center for Infectious Disease"/>
            <person name="Wu L."/>
            <person name="Ma J."/>
        </authorList>
    </citation>
    <scope>NUCLEOTIDE SEQUENCE [LARGE SCALE GENOMIC DNA]</scope>
    <source>
        <strain evidence="6">JCM 18720</strain>
    </source>
</reference>
<dbReference type="Gene3D" id="2.40.100.10">
    <property type="entry name" value="Cyclophilin-like"/>
    <property type="match status" value="1"/>
</dbReference>
<comment type="caution">
    <text evidence="5">The sequence shown here is derived from an EMBL/GenBank/DDBJ whole genome shotgun (WGS) entry which is preliminary data.</text>
</comment>
<keyword evidence="6" id="KW-1185">Reference proteome</keyword>
<evidence type="ECO:0000256" key="1">
    <source>
        <dbReference type="ARBA" id="ARBA00023110"/>
    </source>
</evidence>
<keyword evidence="3" id="KW-0732">Signal</keyword>
<dbReference type="PANTHER" id="PTHR43246">
    <property type="entry name" value="PEPTIDYL-PROLYL CIS-TRANS ISOMERASE CYP38, CHLOROPLASTIC"/>
    <property type="match status" value="1"/>
</dbReference>
<dbReference type="PRINTS" id="PR00153">
    <property type="entry name" value="CSAPPISMRASE"/>
</dbReference>
<dbReference type="InterPro" id="IPR044665">
    <property type="entry name" value="E_coli_cyclophilin_A-like"/>
</dbReference>
<dbReference type="InterPro" id="IPR002130">
    <property type="entry name" value="Cyclophilin-type_PPIase_dom"/>
</dbReference>
<dbReference type="PROSITE" id="PS50072">
    <property type="entry name" value="CSA_PPIASE_2"/>
    <property type="match status" value="1"/>
</dbReference>
<proteinExistence type="inferred from homology"/>
<evidence type="ECO:0000256" key="2">
    <source>
        <dbReference type="ARBA" id="ARBA00023235"/>
    </source>
</evidence>
<dbReference type="InterPro" id="IPR029000">
    <property type="entry name" value="Cyclophilin-like_dom_sf"/>
</dbReference>